<name>A0ABM7GZL6_CUTAC</name>
<gene>
    <name evidence="2" type="ORF">CacPP4_12710</name>
</gene>
<feature type="region of interest" description="Disordered" evidence="1">
    <location>
        <begin position="1"/>
        <end position="29"/>
    </location>
</feature>
<dbReference type="EMBL" id="AP019723">
    <property type="protein sequence ID" value="BBK84656.1"/>
    <property type="molecule type" value="Genomic_DNA"/>
</dbReference>
<proteinExistence type="predicted"/>
<evidence type="ECO:0000313" key="2">
    <source>
        <dbReference type="EMBL" id="BBK84656.1"/>
    </source>
</evidence>
<dbReference type="Proteomes" id="UP000318594">
    <property type="component" value="Chromosome"/>
</dbReference>
<evidence type="ECO:0000256" key="1">
    <source>
        <dbReference type="SAM" id="MobiDB-lite"/>
    </source>
</evidence>
<accession>A0ABM7GZL6</accession>
<evidence type="ECO:0000313" key="3">
    <source>
        <dbReference type="Proteomes" id="UP000318594"/>
    </source>
</evidence>
<sequence>MSAHGVRNMAWFGKKGTPQRGPPRAGGIQGVTRKVSITLVSCGGGTVGPGIQDVVRVAS</sequence>
<reference evidence="2 3" key="1">
    <citation type="submission" date="2019-06" db="EMBL/GenBank/DDBJ databases">
        <title>Complete genome sequence of Cutibacterium acnes subsp. acnes NBRC 107605.</title>
        <authorList>
            <person name="Miura T."/>
            <person name="Furukawa M."/>
            <person name="Shimamura M."/>
            <person name="Ohyama Y."/>
            <person name="Yamazoe A."/>
            <person name="Kawasaki H."/>
        </authorList>
    </citation>
    <scope>NUCLEOTIDE SEQUENCE [LARGE SCALE GENOMIC DNA]</scope>
    <source>
        <strain evidence="2 3">NBRC 107605</strain>
    </source>
</reference>
<keyword evidence="3" id="KW-1185">Reference proteome</keyword>
<protein>
    <submittedName>
        <fullName evidence="2">Uncharacterized protein</fullName>
    </submittedName>
</protein>
<organism evidence="2 3">
    <name type="scientific">Cutibacterium acnes subsp. acnes</name>
    <dbReference type="NCBI Taxonomy" id="1734925"/>
    <lineage>
        <taxon>Bacteria</taxon>
        <taxon>Bacillati</taxon>
        <taxon>Actinomycetota</taxon>
        <taxon>Actinomycetes</taxon>
        <taxon>Propionibacteriales</taxon>
        <taxon>Propionibacteriaceae</taxon>
        <taxon>Cutibacterium</taxon>
    </lineage>
</organism>